<keyword evidence="5" id="KW-1185">Reference proteome</keyword>
<evidence type="ECO:0000313" key="5">
    <source>
        <dbReference type="Proteomes" id="UP000649617"/>
    </source>
</evidence>
<dbReference type="Proteomes" id="UP000649617">
    <property type="component" value="Unassembled WGS sequence"/>
</dbReference>
<keyword evidence="2" id="KW-1133">Transmembrane helix</keyword>
<feature type="region of interest" description="Disordered" evidence="1">
    <location>
        <begin position="545"/>
        <end position="578"/>
    </location>
</feature>
<sequence length="984" mass="108117">MLLLGALATVFGLALSRSREVADLASSIFGSFVAVTGDAHQAKVAQDIFRQQVRYERSIQIREDMRDVNKLMMESVQTHVIMGSIILGVCWTMCIEGFPPEDAERAVVGLWLVFTCWSVTYTLIALWLALRFQMKMSSSARDRLLRRHRLMVPDDLVVGRMGGHNVVNQVANFHSWMLTAINNLTSTDANVEDDSAIRVRGRRHLGLRVHVEPREGSVDLEPLRKGMHAWLHPEGDGWSHHTLLDIPFFLIGETLIRSPWTFSGERPLAFRVYGEATLYVAAQCPPLRTQNKQKTEPSTNNHGLKKALWLAGQVPDWPADELPLATQGFHEDWAGESGYGEFRRVEGFSMYVDRNDIEMPLYKLVLANPIKHGNYVDVVVNWNFKAGCEALVVVVRKGQVHCKEEDWPLAEFNTEVKEVLNLRHYSGLYLRHGTSCLVMACCVLYLARMSVLLQTERFWWYETTLVVIAMVPSIFAIRIMPLDVWEKETVLSEVGRNQSAKNLDEDSRDPAFAFTPSPEAGESNAVLQGPARVLLQQRDAEQALPSLAVSSPSELRGAQGAGTAASRSQSAPARTREVRSLGIRGCCTDIQSRLENCQVVAHDSERHTIRNLRQQAPPPPQPLSDAGLSPDAELTTRHPSHPSRLRIATEELGAKDAAAKEDPFHLDAQEKATSSKRRCSWFRSLWQVPKTGQNLYIGTVLLEFLLALSSVSVLIARLPYGSELETSNLEWRQLPVSWPALFRPTAVLSEDLLHVAAGPVLRSFANGGNWGQRGAPVLLPSHARGLGVWANQYVVLGTDGLHLFQDTVMTPQSQTVRAEPLDLLEMPGSINGTYIAYPSKMPAATAGTVAAVSGSNSVMAVLLVASDEVQLCRMANQSGIISLTFVANLKPVGESLSQITGLYMCPEGQCASQAVLWVAMSKGKLAAIGFATGKVLATFPASSSPSVATTMLVSGNSTHLILVAVSEGATPAAFSLPYPFLAEV</sequence>
<keyword evidence="2" id="KW-0812">Transmembrane</keyword>
<name>A0A812LFH3_SYMPI</name>
<evidence type="ECO:0000256" key="3">
    <source>
        <dbReference type="SAM" id="SignalP"/>
    </source>
</evidence>
<feature type="transmembrane region" description="Helical" evidence="2">
    <location>
        <begin position="428"/>
        <end position="446"/>
    </location>
</feature>
<protein>
    <submittedName>
        <fullName evidence="4">PTPMT1 protein</fullName>
    </submittedName>
</protein>
<reference evidence="4" key="1">
    <citation type="submission" date="2021-02" db="EMBL/GenBank/DDBJ databases">
        <authorList>
            <person name="Dougan E. K."/>
            <person name="Rhodes N."/>
            <person name="Thang M."/>
            <person name="Chan C."/>
        </authorList>
    </citation>
    <scope>NUCLEOTIDE SEQUENCE</scope>
</reference>
<evidence type="ECO:0000256" key="2">
    <source>
        <dbReference type="SAM" id="Phobius"/>
    </source>
</evidence>
<dbReference type="EMBL" id="CAJNIZ010005559">
    <property type="protein sequence ID" value="CAE7242623.1"/>
    <property type="molecule type" value="Genomic_DNA"/>
</dbReference>
<dbReference type="AlphaFoldDB" id="A0A812LFH3"/>
<feature type="transmembrane region" description="Helical" evidence="2">
    <location>
        <begin position="108"/>
        <end position="130"/>
    </location>
</feature>
<keyword evidence="3" id="KW-0732">Signal</keyword>
<evidence type="ECO:0000313" key="4">
    <source>
        <dbReference type="EMBL" id="CAE7242623.1"/>
    </source>
</evidence>
<feature type="signal peptide" evidence="3">
    <location>
        <begin position="1"/>
        <end position="18"/>
    </location>
</feature>
<organism evidence="4 5">
    <name type="scientific">Symbiodinium pilosum</name>
    <name type="common">Dinoflagellate</name>
    <dbReference type="NCBI Taxonomy" id="2952"/>
    <lineage>
        <taxon>Eukaryota</taxon>
        <taxon>Sar</taxon>
        <taxon>Alveolata</taxon>
        <taxon>Dinophyceae</taxon>
        <taxon>Suessiales</taxon>
        <taxon>Symbiodiniaceae</taxon>
        <taxon>Symbiodinium</taxon>
    </lineage>
</organism>
<proteinExistence type="predicted"/>
<feature type="region of interest" description="Disordered" evidence="1">
    <location>
        <begin position="612"/>
        <end position="644"/>
    </location>
</feature>
<feature type="region of interest" description="Disordered" evidence="1">
    <location>
        <begin position="496"/>
        <end position="523"/>
    </location>
</feature>
<feature type="transmembrane region" description="Helical" evidence="2">
    <location>
        <begin position="458"/>
        <end position="477"/>
    </location>
</feature>
<accession>A0A812LFH3</accession>
<gene>
    <name evidence="4" type="primary">PTPMT1</name>
    <name evidence="4" type="ORF">SPIL2461_LOCUS4281</name>
</gene>
<feature type="chain" id="PRO_5032772450" evidence="3">
    <location>
        <begin position="19"/>
        <end position="984"/>
    </location>
</feature>
<evidence type="ECO:0000256" key="1">
    <source>
        <dbReference type="SAM" id="MobiDB-lite"/>
    </source>
</evidence>
<keyword evidence="2" id="KW-0472">Membrane</keyword>
<comment type="caution">
    <text evidence="4">The sequence shown here is derived from an EMBL/GenBank/DDBJ whole genome shotgun (WGS) entry which is preliminary data.</text>
</comment>
<dbReference type="OrthoDB" id="273181at2759"/>